<dbReference type="EMBL" id="JAZAVK010000072">
    <property type="protein sequence ID" value="KAK7426019.1"/>
    <property type="molecule type" value="Genomic_DNA"/>
</dbReference>
<proteinExistence type="predicted"/>
<accession>A0ABR1HYZ2</accession>
<name>A0ABR1HYZ2_9HYPO</name>
<dbReference type="Gene3D" id="1.10.10.60">
    <property type="entry name" value="Homeodomain-like"/>
    <property type="match status" value="1"/>
</dbReference>
<sequence>MEIIAVQGPDFLENFLPSSGLFHLSTSQQKPEFIITMIPVERARRQAITVEQRRALRRTAAQNILWSQTELPSWAELESEAAFDAFISPPEEVIAEPEGELLDLIVKDYK</sequence>
<organism evidence="1 2">
    <name type="scientific">Neonectria magnoliae</name>
    <dbReference type="NCBI Taxonomy" id="2732573"/>
    <lineage>
        <taxon>Eukaryota</taxon>
        <taxon>Fungi</taxon>
        <taxon>Dikarya</taxon>
        <taxon>Ascomycota</taxon>
        <taxon>Pezizomycotina</taxon>
        <taxon>Sordariomycetes</taxon>
        <taxon>Hypocreomycetidae</taxon>
        <taxon>Hypocreales</taxon>
        <taxon>Nectriaceae</taxon>
        <taxon>Neonectria</taxon>
    </lineage>
</organism>
<protein>
    <submittedName>
        <fullName evidence="1">Uncharacterized protein</fullName>
    </submittedName>
</protein>
<gene>
    <name evidence="1" type="ORF">QQZ08_007467</name>
</gene>
<evidence type="ECO:0000313" key="2">
    <source>
        <dbReference type="Proteomes" id="UP001498421"/>
    </source>
</evidence>
<dbReference type="Proteomes" id="UP001498421">
    <property type="component" value="Unassembled WGS sequence"/>
</dbReference>
<evidence type="ECO:0000313" key="1">
    <source>
        <dbReference type="EMBL" id="KAK7426019.1"/>
    </source>
</evidence>
<comment type="caution">
    <text evidence="1">The sequence shown here is derived from an EMBL/GenBank/DDBJ whole genome shotgun (WGS) entry which is preliminary data.</text>
</comment>
<keyword evidence="2" id="KW-1185">Reference proteome</keyword>
<reference evidence="1 2" key="1">
    <citation type="journal article" date="2025" name="Microbiol. Resour. Announc.">
        <title>Draft genome sequences for Neonectria magnoliae and Neonectria punicea, canker pathogens of Liriodendron tulipifera and Acer saccharum in West Virginia.</title>
        <authorList>
            <person name="Petronek H.M."/>
            <person name="Kasson M.T."/>
            <person name="Metheny A.M."/>
            <person name="Stauder C.M."/>
            <person name="Lovett B."/>
            <person name="Lynch S.C."/>
            <person name="Garnas J.R."/>
            <person name="Kasson L.R."/>
            <person name="Stajich J.E."/>
        </authorList>
    </citation>
    <scope>NUCLEOTIDE SEQUENCE [LARGE SCALE GENOMIC DNA]</scope>
    <source>
        <strain evidence="1 2">NRRL 64651</strain>
    </source>
</reference>